<feature type="domain" description="FAD dependent oxidoreductase" evidence="2">
    <location>
        <begin position="28"/>
        <end position="380"/>
    </location>
</feature>
<dbReference type="InterPro" id="IPR036188">
    <property type="entry name" value="FAD/NAD-bd_sf"/>
</dbReference>
<proteinExistence type="predicted"/>
<sequence length="427" mass="47720">MQTSCNWWRADQQTCSELTPLQENIKTDTLIIGAGLTGLSCAYHLALERHIPVVIDAGDIGWGASGRSGGQIIPGLKACPREIEALLPTALAERMNQLTGQAADYTFSLIKSLDIKCQARQAGWIQGAHCRNSLKQAYSRAEQWRERGADVTLLDAEGIRKELGGGNYTGGWIDHRGGNVQPYLYTLGLASACLRAGVQIHINSRAVEIKRSGGIWQVACNNQHIVCKNIVLATNGYSDDSLDDLRRSIIPMVSLQGATAPLSIEDRSEIIPNRRSVSETRRLLNYYHVDAENRLLFGSASSFRDRPNRRDRIRLKKEMVRIFPNLGQYNFDYLWNGRVAVTRQHLPMLHRVRRGLYTGYGFNGRGMALSTLMGDQLARLVMGAEESELSLPLTLPRPYTGHALHRPVAEALLLLYRLKDRVEERFA</sequence>
<evidence type="ECO:0000313" key="3">
    <source>
        <dbReference type="EMBL" id="MFC0268634.1"/>
    </source>
</evidence>
<dbReference type="Proteomes" id="UP001589814">
    <property type="component" value="Unassembled WGS sequence"/>
</dbReference>
<dbReference type="PANTHER" id="PTHR13847:SF281">
    <property type="entry name" value="FAD DEPENDENT OXIDOREDUCTASE DOMAIN-CONTAINING PROTEIN"/>
    <property type="match status" value="1"/>
</dbReference>
<dbReference type="GO" id="GO:0016491">
    <property type="term" value="F:oxidoreductase activity"/>
    <property type="evidence" value="ECO:0007669"/>
    <property type="project" value="UniProtKB-KW"/>
</dbReference>
<accession>A0ABV6G4Y7</accession>
<reference evidence="3 4" key="1">
    <citation type="submission" date="2024-09" db="EMBL/GenBank/DDBJ databases">
        <authorList>
            <person name="Sun Q."/>
            <person name="Mori K."/>
        </authorList>
    </citation>
    <scope>NUCLEOTIDE SEQUENCE [LARGE SCALE GENOMIC DNA]</scope>
    <source>
        <strain evidence="3 4">CCM 7415</strain>
    </source>
</reference>
<dbReference type="Gene3D" id="3.50.50.60">
    <property type="entry name" value="FAD/NAD(P)-binding domain"/>
    <property type="match status" value="1"/>
</dbReference>
<name>A0ABV6G4Y7_9GAMM</name>
<dbReference type="EC" id="1.-.-.-" evidence="3"/>
<dbReference type="Gene3D" id="3.30.9.10">
    <property type="entry name" value="D-Amino Acid Oxidase, subunit A, domain 2"/>
    <property type="match status" value="1"/>
</dbReference>
<comment type="caution">
    <text evidence="3">The sequence shown here is derived from an EMBL/GenBank/DDBJ whole genome shotgun (WGS) entry which is preliminary data.</text>
</comment>
<dbReference type="PANTHER" id="PTHR13847">
    <property type="entry name" value="SARCOSINE DEHYDROGENASE-RELATED"/>
    <property type="match status" value="1"/>
</dbReference>
<keyword evidence="1 3" id="KW-0560">Oxidoreductase</keyword>
<protein>
    <submittedName>
        <fullName evidence="3">NAD(P)/FAD-dependent oxidoreductase</fullName>
        <ecNumber evidence="3">1.-.-.-</ecNumber>
    </submittedName>
</protein>
<evidence type="ECO:0000256" key="1">
    <source>
        <dbReference type="ARBA" id="ARBA00023002"/>
    </source>
</evidence>
<evidence type="ECO:0000259" key="2">
    <source>
        <dbReference type="Pfam" id="PF01266"/>
    </source>
</evidence>
<gene>
    <name evidence="3" type="ORF">ACFFHW_11690</name>
</gene>
<dbReference type="InterPro" id="IPR006076">
    <property type="entry name" value="FAD-dep_OxRdtase"/>
</dbReference>
<dbReference type="SUPFAM" id="SSF51905">
    <property type="entry name" value="FAD/NAD(P)-binding domain"/>
    <property type="match status" value="1"/>
</dbReference>
<dbReference type="EMBL" id="JBHLVX010000046">
    <property type="protein sequence ID" value="MFC0268634.1"/>
    <property type="molecule type" value="Genomic_DNA"/>
</dbReference>
<organism evidence="3 4">
    <name type="scientific">Kushneria aurantia</name>
    <dbReference type="NCBI Taxonomy" id="504092"/>
    <lineage>
        <taxon>Bacteria</taxon>
        <taxon>Pseudomonadati</taxon>
        <taxon>Pseudomonadota</taxon>
        <taxon>Gammaproteobacteria</taxon>
        <taxon>Oceanospirillales</taxon>
        <taxon>Halomonadaceae</taxon>
        <taxon>Kushneria</taxon>
    </lineage>
</organism>
<keyword evidence="4" id="KW-1185">Reference proteome</keyword>
<evidence type="ECO:0000313" key="4">
    <source>
        <dbReference type="Proteomes" id="UP001589814"/>
    </source>
</evidence>
<dbReference type="RefSeq" id="WP_083920799.1">
    <property type="nucleotide sequence ID" value="NZ_JBHLVX010000046.1"/>
</dbReference>
<dbReference type="Pfam" id="PF01266">
    <property type="entry name" value="DAO"/>
    <property type="match status" value="1"/>
</dbReference>